<evidence type="ECO:0000256" key="2">
    <source>
        <dbReference type="ARBA" id="ARBA00023015"/>
    </source>
</evidence>
<dbReference type="Proteomes" id="UP000251075">
    <property type="component" value="Unassembled WGS sequence"/>
</dbReference>
<feature type="region of interest" description="Disordered" evidence="5">
    <location>
        <begin position="1"/>
        <end position="20"/>
    </location>
</feature>
<proteinExistence type="predicted"/>
<dbReference type="PANTHER" id="PTHR43537:SF34">
    <property type="entry name" value="PYRUVATE DEHYDROGENASE COMPLEX REPRESSOR"/>
    <property type="match status" value="1"/>
</dbReference>
<keyword evidence="4" id="KW-0804">Transcription</keyword>
<dbReference type="OrthoDB" id="5450856at2"/>
<evidence type="ECO:0000313" key="8">
    <source>
        <dbReference type="Proteomes" id="UP000251075"/>
    </source>
</evidence>
<protein>
    <submittedName>
        <fullName evidence="7">Transcriptional regulator</fullName>
    </submittedName>
</protein>
<organism evidence="7 8">
    <name type="scientific">Paramagnetospirillum kuznetsovii</name>
    <dbReference type="NCBI Taxonomy" id="2053833"/>
    <lineage>
        <taxon>Bacteria</taxon>
        <taxon>Pseudomonadati</taxon>
        <taxon>Pseudomonadota</taxon>
        <taxon>Alphaproteobacteria</taxon>
        <taxon>Rhodospirillales</taxon>
        <taxon>Magnetospirillaceae</taxon>
        <taxon>Paramagnetospirillum</taxon>
    </lineage>
</organism>
<dbReference type="InterPro" id="IPR008920">
    <property type="entry name" value="TF_FadR/GntR_C"/>
</dbReference>
<dbReference type="Pfam" id="PF07729">
    <property type="entry name" value="FCD"/>
    <property type="match status" value="1"/>
</dbReference>
<feature type="domain" description="GntR C-terminal" evidence="6">
    <location>
        <begin position="38"/>
        <end position="166"/>
    </location>
</feature>
<dbReference type="EMBL" id="PGTO01000006">
    <property type="protein sequence ID" value="RAU21980.1"/>
    <property type="molecule type" value="Genomic_DNA"/>
</dbReference>
<evidence type="ECO:0000313" key="7">
    <source>
        <dbReference type="EMBL" id="RAU21980.1"/>
    </source>
</evidence>
<evidence type="ECO:0000256" key="5">
    <source>
        <dbReference type="SAM" id="MobiDB-lite"/>
    </source>
</evidence>
<dbReference type="GO" id="GO:0003677">
    <property type="term" value="F:DNA binding"/>
    <property type="evidence" value="ECO:0007669"/>
    <property type="project" value="UniProtKB-KW"/>
</dbReference>
<dbReference type="AlphaFoldDB" id="A0A364NYA7"/>
<dbReference type="SMART" id="SM00895">
    <property type="entry name" value="FCD"/>
    <property type="match status" value="1"/>
</dbReference>
<evidence type="ECO:0000256" key="3">
    <source>
        <dbReference type="ARBA" id="ARBA00023125"/>
    </source>
</evidence>
<reference evidence="7 8" key="1">
    <citation type="submission" date="2017-11" db="EMBL/GenBank/DDBJ databases">
        <title>Draft genome sequence of magnetotactic bacterium Magnetospirillum kuznetsovii LBB-42.</title>
        <authorList>
            <person name="Grouzdev D.S."/>
            <person name="Rysina M.S."/>
            <person name="Baslerov R.V."/>
            <person name="Koziaeva V."/>
        </authorList>
    </citation>
    <scope>NUCLEOTIDE SEQUENCE [LARGE SCALE GENOMIC DNA]</scope>
    <source>
        <strain evidence="7 8">LBB-42</strain>
    </source>
</reference>
<keyword evidence="3" id="KW-0238">DNA-binding</keyword>
<dbReference type="Gene3D" id="1.20.120.530">
    <property type="entry name" value="GntR ligand-binding domain-like"/>
    <property type="match status" value="1"/>
</dbReference>
<evidence type="ECO:0000256" key="1">
    <source>
        <dbReference type="ARBA" id="ARBA00022491"/>
    </source>
</evidence>
<comment type="caution">
    <text evidence="7">The sequence shown here is derived from an EMBL/GenBank/DDBJ whole genome shotgun (WGS) entry which is preliminary data.</text>
</comment>
<keyword evidence="2" id="KW-0805">Transcription regulation</keyword>
<dbReference type="InterPro" id="IPR011711">
    <property type="entry name" value="GntR_C"/>
</dbReference>
<keyword evidence="8" id="KW-1185">Reference proteome</keyword>
<evidence type="ECO:0000259" key="6">
    <source>
        <dbReference type="SMART" id="SM00895"/>
    </source>
</evidence>
<dbReference type="SUPFAM" id="SSF48008">
    <property type="entry name" value="GntR ligand-binding domain-like"/>
    <property type="match status" value="1"/>
</dbReference>
<gene>
    <name evidence="7" type="ORF">CU669_09775</name>
</gene>
<evidence type="ECO:0000256" key="4">
    <source>
        <dbReference type="ARBA" id="ARBA00023163"/>
    </source>
</evidence>
<accession>A0A364NYA7</accession>
<keyword evidence="1" id="KW-0678">Repressor</keyword>
<sequence>MTQAIRATAGKTRAKSPSEPAMDPLARLLQAHPQTAFDYLEFRRVMAGNAAALAAERASEADLARLRDCLQAMERTHGQDDPSQEAAADADFHLAIYEAAHNEVMTQVMRRIFEMLRGGVFYDRADLYRRRGVREGFLRQHQAIFKAIAEGNPEVARHTAETHINSIEEALREAQHADARREVALRRRSGSDLTGRARGT</sequence>
<name>A0A364NYA7_9PROT</name>
<dbReference type="PANTHER" id="PTHR43537">
    <property type="entry name" value="TRANSCRIPTIONAL REGULATOR, GNTR FAMILY"/>
    <property type="match status" value="1"/>
</dbReference>
<dbReference type="RefSeq" id="WP_112144161.1">
    <property type="nucleotide sequence ID" value="NZ_PGTO01000006.1"/>
</dbReference>